<protein>
    <submittedName>
        <fullName evidence="1">Uncharacterized protein</fullName>
    </submittedName>
</protein>
<keyword evidence="2" id="KW-1185">Reference proteome</keyword>
<gene>
    <name evidence="1" type="ORF">PUN28_013611</name>
</gene>
<name>A0AAW2F3S2_9HYME</name>
<accession>A0AAW2F3S2</accession>
<evidence type="ECO:0000313" key="1">
    <source>
        <dbReference type="EMBL" id="KAL0110087.1"/>
    </source>
</evidence>
<proteinExistence type="predicted"/>
<dbReference type="EMBL" id="JADYXP020000014">
    <property type="protein sequence ID" value="KAL0110087.1"/>
    <property type="molecule type" value="Genomic_DNA"/>
</dbReference>
<comment type="caution">
    <text evidence="1">The sequence shown here is derived from an EMBL/GenBank/DDBJ whole genome shotgun (WGS) entry which is preliminary data.</text>
</comment>
<evidence type="ECO:0000313" key="2">
    <source>
        <dbReference type="Proteomes" id="UP001430953"/>
    </source>
</evidence>
<reference evidence="1 2" key="1">
    <citation type="submission" date="2023-03" db="EMBL/GenBank/DDBJ databases">
        <title>High recombination rates correlate with genetic variation in Cardiocondyla obscurior ants.</title>
        <authorList>
            <person name="Errbii M."/>
        </authorList>
    </citation>
    <scope>NUCLEOTIDE SEQUENCE [LARGE SCALE GENOMIC DNA]</scope>
    <source>
        <strain evidence="1">Alpha-2009</strain>
        <tissue evidence="1">Whole body</tissue>
    </source>
</reference>
<organism evidence="1 2">
    <name type="scientific">Cardiocondyla obscurior</name>
    <dbReference type="NCBI Taxonomy" id="286306"/>
    <lineage>
        <taxon>Eukaryota</taxon>
        <taxon>Metazoa</taxon>
        <taxon>Ecdysozoa</taxon>
        <taxon>Arthropoda</taxon>
        <taxon>Hexapoda</taxon>
        <taxon>Insecta</taxon>
        <taxon>Pterygota</taxon>
        <taxon>Neoptera</taxon>
        <taxon>Endopterygota</taxon>
        <taxon>Hymenoptera</taxon>
        <taxon>Apocrita</taxon>
        <taxon>Aculeata</taxon>
        <taxon>Formicoidea</taxon>
        <taxon>Formicidae</taxon>
        <taxon>Myrmicinae</taxon>
        <taxon>Cardiocondyla</taxon>
    </lineage>
</organism>
<sequence length="72" mass="8134">MDVYRPDGVRKASSHFRARPRIVSCVTITDACFHVHGKQTVPSRPPSPSYFAVVAAKIPEREADKRRKRRGS</sequence>
<dbReference type="AlphaFoldDB" id="A0AAW2F3S2"/>
<dbReference type="Proteomes" id="UP001430953">
    <property type="component" value="Unassembled WGS sequence"/>
</dbReference>